<keyword evidence="3" id="KW-1185">Reference proteome</keyword>
<accession>A0A0B5FU80</accession>
<dbReference type="EMBL" id="CP010311">
    <property type="protein sequence ID" value="AJF07151.1"/>
    <property type="molecule type" value="Genomic_DNA"/>
</dbReference>
<dbReference type="HOGENOM" id="CLU_189844_0_0_7"/>
<feature type="transmembrane region" description="Helical" evidence="1">
    <location>
        <begin position="47"/>
        <end position="78"/>
    </location>
</feature>
<evidence type="ECO:0000256" key="1">
    <source>
        <dbReference type="SAM" id="Phobius"/>
    </source>
</evidence>
<dbReference type="RefSeq" id="WP_040200992.1">
    <property type="nucleotide sequence ID" value="NZ_CP010311.1"/>
</dbReference>
<protein>
    <recommendedName>
        <fullName evidence="4">DUF485 domain-containing protein</fullName>
    </recommendedName>
</protein>
<evidence type="ECO:0000313" key="3">
    <source>
        <dbReference type="Proteomes" id="UP000035036"/>
    </source>
</evidence>
<dbReference type="InterPro" id="IPR007436">
    <property type="entry name" value="DUF485"/>
</dbReference>
<dbReference type="STRING" id="483547.GSUB_12050"/>
<proteinExistence type="predicted"/>
<name>A0A0B5FU80_9BACT</name>
<dbReference type="Pfam" id="PF04341">
    <property type="entry name" value="DUF485"/>
    <property type="match status" value="1"/>
</dbReference>
<gene>
    <name evidence="2" type="ORF">GSUB_12050</name>
</gene>
<dbReference type="KEGG" id="gsb:GSUB_12050"/>
<dbReference type="AlphaFoldDB" id="A0A0B5FU80"/>
<organism evidence="2 3">
    <name type="scientific">Geoalkalibacter subterraneus</name>
    <dbReference type="NCBI Taxonomy" id="483547"/>
    <lineage>
        <taxon>Bacteria</taxon>
        <taxon>Pseudomonadati</taxon>
        <taxon>Thermodesulfobacteriota</taxon>
        <taxon>Desulfuromonadia</taxon>
        <taxon>Desulfuromonadales</taxon>
        <taxon>Geoalkalibacteraceae</taxon>
        <taxon>Geoalkalibacter</taxon>
    </lineage>
</organism>
<dbReference type="OrthoDB" id="5421115at2"/>
<keyword evidence="1" id="KW-0472">Membrane</keyword>
<evidence type="ECO:0008006" key="4">
    <source>
        <dbReference type="Google" id="ProtNLM"/>
    </source>
</evidence>
<feature type="transmembrane region" description="Helical" evidence="1">
    <location>
        <begin position="21"/>
        <end position="41"/>
    </location>
</feature>
<keyword evidence="1" id="KW-0812">Transmembrane</keyword>
<sequence length="88" mass="9692">MGHGPAVKLGKDNAAGYKSKIGISMFAVYTIIYAIFVMINITQPELMLIQIFGLNLAVVFGLGLIIFAFLLALVYNYFCTRAEARLNN</sequence>
<reference evidence="2 3" key="1">
    <citation type="journal article" date="2015" name="Genome Announc.">
        <title>Genomes of Geoalkalibacter ferrihydriticus Z-0531T and Geoalkalibacter subterraneus Red1T, Two Haloalkaliphilic Metal-Reducing Deltaproteobacteria.</title>
        <authorList>
            <person name="Badalamenti J.P."/>
            <person name="Krajmalnik-Brown R."/>
            <person name="Torres C.I."/>
            <person name="Bond D.R."/>
        </authorList>
    </citation>
    <scope>NUCLEOTIDE SEQUENCE [LARGE SCALE GENOMIC DNA]</scope>
    <source>
        <strain evidence="2 3">Red1</strain>
    </source>
</reference>
<keyword evidence="1" id="KW-1133">Transmembrane helix</keyword>
<dbReference type="Proteomes" id="UP000035036">
    <property type="component" value="Chromosome"/>
</dbReference>
<evidence type="ECO:0000313" key="2">
    <source>
        <dbReference type="EMBL" id="AJF07151.1"/>
    </source>
</evidence>